<comment type="caution">
    <text evidence="8">The sequence shown here is derived from an EMBL/GenBank/DDBJ whole genome shotgun (WGS) entry which is preliminary data.</text>
</comment>
<dbReference type="InterPro" id="IPR020846">
    <property type="entry name" value="MFS_dom"/>
</dbReference>
<dbReference type="GO" id="GO:0022857">
    <property type="term" value="F:transmembrane transporter activity"/>
    <property type="evidence" value="ECO:0007669"/>
    <property type="project" value="InterPro"/>
</dbReference>
<keyword evidence="3 6" id="KW-0812">Transmembrane</keyword>
<evidence type="ECO:0000259" key="7">
    <source>
        <dbReference type="PROSITE" id="PS50850"/>
    </source>
</evidence>
<evidence type="ECO:0000313" key="9">
    <source>
        <dbReference type="Proteomes" id="UP001152422"/>
    </source>
</evidence>
<evidence type="ECO:0000256" key="3">
    <source>
        <dbReference type="ARBA" id="ARBA00022692"/>
    </source>
</evidence>
<keyword evidence="9" id="KW-1185">Reference proteome</keyword>
<dbReference type="PANTHER" id="PTHR23531:SF1">
    <property type="entry name" value="QUINOLENE RESISTANCE PROTEIN NORA"/>
    <property type="match status" value="1"/>
</dbReference>
<dbReference type="CDD" id="cd17489">
    <property type="entry name" value="MFS_YfcJ_like"/>
    <property type="match status" value="1"/>
</dbReference>
<gene>
    <name evidence="8" type="ORF">M4L89_06190</name>
</gene>
<evidence type="ECO:0000313" key="8">
    <source>
        <dbReference type="EMBL" id="MDG0845811.1"/>
    </source>
</evidence>
<keyword evidence="2" id="KW-0813">Transport</keyword>
<dbReference type="Pfam" id="PF07690">
    <property type="entry name" value="MFS_1"/>
    <property type="match status" value="1"/>
</dbReference>
<dbReference type="RefSeq" id="WP_056935823.1">
    <property type="nucleotide sequence ID" value="NZ_CP013114.1"/>
</dbReference>
<feature type="transmembrane region" description="Helical" evidence="6">
    <location>
        <begin position="170"/>
        <end position="189"/>
    </location>
</feature>
<dbReference type="PANTHER" id="PTHR23531">
    <property type="entry name" value="QUINOLENE RESISTANCE PROTEIN NORA"/>
    <property type="match status" value="1"/>
</dbReference>
<dbReference type="GO" id="GO:0005886">
    <property type="term" value="C:plasma membrane"/>
    <property type="evidence" value="ECO:0007669"/>
    <property type="project" value="UniProtKB-SubCell"/>
</dbReference>
<evidence type="ECO:0000256" key="2">
    <source>
        <dbReference type="ARBA" id="ARBA00022448"/>
    </source>
</evidence>
<protein>
    <submittedName>
        <fullName evidence="8">MFS transporter</fullName>
    </submittedName>
</protein>
<keyword evidence="4 6" id="KW-1133">Transmembrane helix</keyword>
<feature type="transmembrane region" description="Helical" evidence="6">
    <location>
        <begin position="283"/>
        <end position="301"/>
    </location>
</feature>
<dbReference type="AlphaFoldDB" id="A0A9X4L2U8"/>
<feature type="transmembrane region" description="Helical" evidence="6">
    <location>
        <begin position="307"/>
        <end position="329"/>
    </location>
</feature>
<dbReference type="Gene3D" id="1.20.1250.20">
    <property type="entry name" value="MFS general substrate transporter like domains"/>
    <property type="match status" value="1"/>
</dbReference>
<dbReference type="InterPro" id="IPR052714">
    <property type="entry name" value="MFS_Exporter"/>
</dbReference>
<dbReference type="Proteomes" id="UP001152422">
    <property type="component" value="Unassembled WGS sequence"/>
</dbReference>
<dbReference type="InterPro" id="IPR036259">
    <property type="entry name" value="MFS_trans_sf"/>
</dbReference>
<dbReference type="SUPFAM" id="SSF103473">
    <property type="entry name" value="MFS general substrate transporter"/>
    <property type="match status" value="1"/>
</dbReference>
<keyword evidence="5 6" id="KW-0472">Membrane</keyword>
<reference evidence="8" key="1">
    <citation type="submission" date="2022-05" db="EMBL/GenBank/DDBJ databases">
        <title>Comparative genomics of Staphylococcus equorum isolates.</title>
        <authorList>
            <person name="Luelf R.H."/>
        </authorList>
    </citation>
    <scope>NUCLEOTIDE SEQUENCE</scope>
    <source>
        <strain evidence="8">TMW 2.2497</strain>
    </source>
</reference>
<organism evidence="8 9">
    <name type="scientific">Staphylococcus equorum</name>
    <dbReference type="NCBI Taxonomy" id="246432"/>
    <lineage>
        <taxon>Bacteria</taxon>
        <taxon>Bacillati</taxon>
        <taxon>Bacillota</taxon>
        <taxon>Bacilli</taxon>
        <taxon>Bacillales</taxon>
        <taxon>Staphylococcaceae</taxon>
        <taxon>Staphylococcus</taxon>
    </lineage>
</organism>
<evidence type="ECO:0000256" key="6">
    <source>
        <dbReference type="SAM" id="Phobius"/>
    </source>
</evidence>
<feature type="transmembrane region" description="Helical" evidence="6">
    <location>
        <begin position="220"/>
        <end position="244"/>
    </location>
</feature>
<feature type="transmembrane region" description="Helical" evidence="6">
    <location>
        <begin position="341"/>
        <end position="361"/>
    </location>
</feature>
<feature type="transmembrane region" description="Helical" evidence="6">
    <location>
        <begin position="143"/>
        <end position="164"/>
    </location>
</feature>
<evidence type="ECO:0000256" key="4">
    <source>
        <dbReference type="ARBA" id="ARBA00022989"/>
    </source>
</evidence>
<feature type="transmembrane region" description="Helical" evidence="6">
    <location>
        <begin position="52"/>
        <end position="70"/>
    </location>
</feature>
<proteinExistence type="predicted"/>
<feature type="transmembrane region" description="Helical" evidence="6">
    <location>
        <begin position="82"/>
        <end position="99"/>
    </location>
</feature>
<evidence type="ECO:0000256" key="1">
    <source>
        <dbReference type="ARBA" id="ARBA00004651"/>
    </source>
</evidence>
<sequence length="402" mass="43972">MNQAIPTKSPIWTKSFNINFITNFLIYLCMYLLIVIIASYAKSEYNVSDSTAGLVTGLFIIGSLIGRFVTGKYVNKVGPKRILLIGLVFLLITQLLYFIEGSITLLMFTRLINGIATGITTTATGTIAAYVTPNDRKSEGISLFSLSLVIGAAIGPFLGLLLINTFPIKMLFLICLVCGVVSLLISFFVNLQFKLDTTDTTTQKTTSKKFNINNYIAKEAIPVAIIMLISGLTYSSILTFLQFFAQEINLVTISSYFFIFYAIASLITRPIAGRLMDQKNENVIAYPAFVFLILTFVTLSITNNGWLLILAGLFLGAGYGNISSCMQAIAIKVSPPAKYGIATSTYFIGLDLGVGFGPYVLGFMTSSVSYAQLYAIMAVIVLIAAIIYFFLHGRKVKQLNSL</sequence>
<dbReference type="PROSITE" id="PS50850">
    <property type="entry name" value="MFS"/>
    <property type="match status" value="1"/>
</dbReference>
<feature type="transmembrane region" description="Helical" evidence="6">
    <location>
        <begin position="250"/>
        <end position="271"/>
    </location>
</feature>
<name>A0A9X4L2U8_9STAP</name>
<feature type="transmembrane region" description="Helical" evidence="6">
    <location>
        <begin position="20"/>
        <end position="40"/>
    </location>
</feature>
<comment type="subcellular location">
    <subcellularLocation>
        <location evidence="1">Cell membrane</location>
        <topology evidence="1">Multi-pass membrane protein</topology>
    </subcellularLocation>
</comment>
<evidence type="ECO:0000256" key="5">
    <source>
        <dbReference type="ARBA" id="ARBA00023136"/>
    </source>
</evidence>
<feature type="domain" description="Major facilitator superfamily (MFS) profile" evidence="7">
    <location>
        <begin position="15"/>
        <end position="396"/>
    </location>
</feature>
<feature type="transmembrane region" description="Helical" evidence="6">
    <location>
        <begin position="373"/>
        <end position="391"/>
    </location>
</feature>
<dbReference type="EMBL" id="JAMBQA010000002">
    <property type="protein sequence ID" value="MDG0845811.1"/>
    <property type="molecule type" value="Genomic_DNA"/>
</dbReference>
<accession>A0A9X4L2U8</accession>
<dbReference type="InterPro" id="IPR011701">
    <property type="entry name" value="MFS"/>
</dbReference>